<dbReference type="Gene3D" id="3.40.50.2300">
    <property type="match status" value="1"/>
</dbReference>
<evidence type="ECO:0000256" key="3">
    <source>
        <dbReference type="SAM" id="MobiDB-lite"/>
    </source>
</evidence>
<gene>
    <name evidence="5" type="primary">rssB_2</name>
    <name evidence="5" type="ORF">LzC2_15140</name>
</gene>
<protein>
    <submittedName>
        <fullName evidence="5">Regulator of RpoS</fullName>
    </submittedName>
</protein>
<dbReference type="SMART" id="SM00448">
    <property type="entry name" value="REC"/>
    <property type="match status" value="1"/>
</dbReference>
<dbReference type="InterPro" id="IPR011006">
    <property type="entry name" value="CheY-like_superfamily"/>
</dbReference>
<dbReference type="EMBL" id="WTPX01000037">
    <property type="protein sequence ID" value="NNJ25444.1"/>
    <property type="molecule type" value="Genomic_DNA"/>
</dbReference>
<feature type="modified residue" description="4-aspartylphosphate" evidence="2">
    <location>
        <position position="53"/>
    </location>
</feature>
<dbReference type="SUPFAM" id="SSF52172">
    <property type="entry name" value="CheY-like"/>
    <property type="match status" value="1"/>
</dbReference>
<proteinExistence type="predicted"/>
<sequence length="332" mass="36900">MPLILIVDDNPLERAHAKHLLEKAGEWRTVEAEDGAAALRSLAEEPVDLILTDLKMPGMNGLELIDAVQERWEALPTVLMTAEGSEEIACEALRLGASNYVAKRRLAAELPDICRSLLEMSRQLRSRDELMNFVAVQRVEYSIPSDRRTASDLARFLQDHASHLAGLTAADRTRLGVALEEAVLNAVIHGNLEVSSELRERGDDSFDRQIEERRTQQPYADRRVTVSLDYSSTELVFEICDEGPGFDVSSLPDPTDPENLLKASGRGIMLMRAFMDRVEYSDRGNRVVLKRSLARPNPSLTQRDAAEGDRPPSDRTQADRASADQAQPSLSV</sequence>
<dbReference type="Pfam" id="PF00072">
    <property type="entry name" value="Response_reg"/>
    <property type="match status" value="1"/>
</dbReference>
<dbReference type="PANTHER" id="PTHR44591:SF3">
    <property type="entry name" value="RESPONSE REGULATORY DOMAIN-CONTAINING PROTEIN"/>
    <property type="match status" value="1"/>
</dbReference>
<dbReference type="CDD" id="cd00156">
    <property type="entry name" value="REC"/>
    <property type="match status" value="1"/>
</dbReference>
<evidence type="ECO:0000256" key="1">
    <source>
        <dbReference type="ARBA" id="ARBA00022553"/>
    </source>
</evidence>
<evidence type="ECO:0000313" key="5">
    <source>
        <dbReference type="EMBL" id="NNJ25444.1"/>
    </source>
</evidence>
<evidence type="ECO:0000313" key="6">
    <source>
        <dbReference type="Proteomes" id="UP000609651"/>
    </source>
</evidence>
<dbReference type="CDD" id="cd16936">
    <property type="entry name" value="HATPase_RsbW-like"/>
    <property type="match status" value="1"/>
</dbReference>
<reference evidence="5 6" key="1">
    <citation type="journal article" date="2020" name="Syst. Appl. Microbiol.">
        <title>Alienimonas chondri sp. nov., a novel planctomycete isolated from the biofilm of the red alga Chondrus crispus.</title>
        <authorList>
            <person name="Vitorino I."/>
            <person name="Albuquerque L."/>
            <person name="Wiegand S."/>
            <person name="Kallscheuer N."/>
            <person name="da Costa M.S."/>
            <person name="Lobo-da-Cunha A."/>
            <person name="Jogler C."/>
            <person name="Lage O.M."/>
        </authorList>
    </citation>
    <scope>NUCLEOTIDE SEQUENCE [LARGE SCALE GENOMIC DNA]</scope>
    <source>
        <strain evidence="5 6">LzC2</strain>
    </source>
</reference>
<name>A0ABX1VCK9_9PLAN</name>
<dbReference type="Pfam" id="PF13581">
    <property type="entry name" value="HATPase_c_2"/>
    <property type="match status" value="1"/>
</dbReference>
<feature type="domain" description="Response regulatory" evidence="4">
    <location>
        <begin position="3"/>
        <end position="118"/>
    </location>
</feature>
<keyword evidence="6" id="KW-1185">Reference proteome</keyword>
<dbReference type="InterPro" id="IPR050595">
    <property type="entry name" value="Bact_response_regulator"/>
</dbReference>
<dbReference type="PROSITE" id="PS50110">
    <property type="entry name" value="RESPONSE_REGULATORY"/>
    <property type="match status" value="1"/>
</dbReference>
<dbReference type="Proteomes" id="UP000609651">
    <property type="component" value="Unassembled WGS sequence"/>
</dbReference>
<dbReference type="PANTHER" id="PTHR44591">
    <property type="entry name" value="STRESS RESPONSE REGULATOR PROTEIN 1"/>
    <property type="match status" value="1"/>
</dbReference>
<organism evidence="5 6">
    <name type="scientific">Alienimonas chondri</name>
    <dbReference type="NCBI Taxonomy" id="2681879"/>
    <lineage>
        <taxon>Bacteria</taxon>
        <taxon>Pseudomonadati</taxon>
        <taxon>Planctomycetota</taxon>
        <taxon>Planctomycetia</taxon>
        <taxon>Planctomycetales</taxon>
        <taxon>Planctomycetaceae</taxon>
        <taxon>Alienimonas</taxon>
    </lineage>
</organism>
<accession>A0ABX1VCK9</accession>
<dbReference type="InterPro" id="IPR001789">
    <property type="entry name" value="Sig_transdc_resp-reg_receiver"/>
</dbReference>
<feature type="compositionally biased region" description="Basic and acidic residues" evidence="3">
    <location>
        <begin position="304"/>
        <end position="322"/>
    </location>
</feature>
<dbReference type="Gene3D" id="3.30.565.10">
    <property type="entry name" value="Histidine kinase-like ATPase, C-terminal domain"/>
    <property type="match status" value="1"/>
</dbReference>
<keyword evidence="1 2" id="KW-0597">Phosphoprotein</keyword>
<feature type="region of interest" description="Disordered" evidence="3">
    <location>
        <begin position="292"/>
        <end position="332"/>
    </location>
</feature>
<dbReference type="InterPro" id="IPR036890">
    <property type="entry name" value="HATPase_C_sf"/>
</dbReference>
<evidence type="ECO:0000256" key="2">
    <source>
        <dbReference type="PROSITE-ProRule" id="PRU00169"/>
    </source>
</evidence>
<evidence type="ECO:0000259" key="4">
    <source>
        <dbReference type="PROSITE" id="PS50110"/>
    </source>
</evidence>
<dbReference type="RefSeq" id="WP_171185456.1">
    <property type="nucleotide sequence ID" value="NZ_WTPX01000037.1"/>
</dbReference>
<dbReference type="InterPro" id="IPR003594">
    <property type="entry name" value="HATPase_dom"/>
</dbReference>
<comment type="caution">
    <text evidence="5">The sequence shown here is derived from an EMBL/GenBank/DDBJ whole genome shotgun (WGS) entry which is preliminary data.</text>
</comment>
<dbReference type="SUPFAM" id="SSF55874">
    <property type="entry name" value="ATPase domain of HSP90 chaperone/DNA topoisomerase II/histidine kinase"/>
    <property type="match status" value="1"/>
</dbReference>